<proteinExistence type="predicted"/>
<dbReference type="InterPro" id="IPR003395">
    <property type="entry name" value="RecF/RecN/SMC_N"/>
</dbReference>
<protein>
    <submittedName>
        <fullName evidence="2">Chromosome segregation protein</fullName>
    </submittedName>
</protein>
<dbReference type="InterPro" id="IPR027417">
    <property type="entry name" value="P-loop_NTPase"/>
</dbReference>
<dbReference type="Proteomes" id="UP000184529">
    <property type="component" value="Unassembled WGS sequence"/>
</dbReference>
<feature type="domain" description="RecF/RecN/SMC N-terminal" evidence="1">
    <location>
        <begin position="83"/>
        <end position="384"/>
    </location>
</feature>
<keyword evidence="3" id="KW-1185">Reference proteome</keyword>
<dbReference type="PANTHER" id="PTHR43977">
    <property type="entry name" value="STRUCTURAL MAINTENANCE OF CHROMOSOMES PROTEIN 3"/>
    <property type="match status" value="1"/>
</dbReference>
<organism evidence="2 3">
    <name type="scientific">Desulfofundulus thermosubterraneus DSM 16057</name>
    <dbReference type="NCBI Taxonomy" id="1121432"/>
    <lineage>
        <taxon>Bacteria</taxon>
        <taxon>Bacillati</taxon>
        <taxon>Bacillota</taxon>
        <taxon>Clostridia</taxon>
        <taxon>Eubacteriales</taxon>
        <taxon>Peptococcaceae</taxon>
        <taxon>Desulfofundulus</taxon>
    </lineage>
</organism>
<evidence type="ECO:0000313" key="3">
    <source>
        <dbReference type="Proteomes" id="UP000184529"/>
    </source>
</evidence>
<dbReference type="OrthoDB" id="9808768at2"/>
<dbReference type="AlphaFoldDB" id="A0A1M6HWA1"/>
<sequence length="404" mass="45098">MAEAVRALPQEIQDGIEMFIWNVKTLEGIKRKLELGVRVIPAIALNNEVVYESTIPPQDELIAAILKCKDNFQWGDAGGSPVYLQEVTLTGFKSYATETVVNFKSGIGVIIGNNGVGKTNVLDAIAWAVGESDLQRLRCQQYGDLFFSGSQEYPPSETARVALTIKLGEDKKAPQVKLTRQARRHGTEEFFCDGVELTAAGYYQKLTELGLENVTKTVIRQGQVESFLQLGPADRLRHVKALFNEKMDGDLIGRINAHFKNFLSILVPEGGGELFLVDTSGEPGLAVEVVFPGKGRKNPLLLSGGEKTICSLAANLALFEELQSPFYLLDEVEPALDWIYHHHMQQLFKKLARNRQLIMITHLRSTIELADTLHGIRARRDGTSYAKFYFDMDERILRAYQCCC</sequence>
<dbReference type="EMBL" id="FQZM01000025">
    <property type="protein sequence ID" value="SHJ26495.1"/>
    <property type="molecule type" value="Genomic_DNA"/>
</dbReference>
<gene>
    <name evidence="2" type="ORF">SAMN02745219_02131</name>
</gene>
<dbReference type="SUPFAM" id="SSF52540">
    <property type="entry name" value="P-loop containing nucleoside triphosphate hydrolases"/>
    <property type="match status" value="1"/>
</dbReference>
<name>A0A1M6HWA1_9FIRM</name>
<dbReference type="Pfam" id="PF02463">
    <property type="entry name" value="SMC_N"/>
    <property type="match status" value="1"/>
</dbReference>
<dbReference type="Gene3D" id="3.40.50.300">
    <property type="entry name" value="P-loop containing nucleotide triphosphate hydrolases"/>
    <property type="match status" value="1"/>
</dbReference>
<evidence type="ECO:0000259" key="1">
    <source>
        <dbReference type="Pfam" id="PF02463"/>
    </source>
</evidence>
<dbReference type="RefSeq" id="WP_072869513.1">
    <property type="nucleotide sequence ID" value="NZ_FQZM01000025.1"/>
</dbReference>
<dbReference type="STRING" id="1121432.SAMN02745219_02131"/>
<accession>A0A1M6HWA1</accession>
<reference evidence="3" key="1">
    <citation type="submission" date="2016-11" db="EMBL/GenBank/DDBJ databases">
        <authorList>
            <person name="Varghese N."/>
            <person name="Submissions S."/>
        </authorList>
    </citation>
    <scope>NUCLEOTIDE SEQUENCE [LARGE SCALE GENOMIC DNA]</scope>
    <source>
        <strain evidence="3">DSM 16057</strain>
    </source>
</reference>
<evidence type="ECO:0000313" key="2">
    <source>
        <dbReference type="EMBL" id="SHJ26495.1"/>
    </source>
</evidence>